<reference evidence="1 2" key="1">
    <citation type="submission" date="2023-05" db="EMBL/GenBank/DDBJ databases">
        <title>B98-5 Cell Line De Novo Hybrid Assembly: An Optical Mapping Approach.</title>
        <authorList>
            <person name="Kananen K."/>
            <person name="Auerbach J.A."/>
            <person name="Kautto E."/>
            <person name="Blachly J.S."/>
        </authorList>
    </citation>
    <scope>NUCLEOTIDE SEQUENCE [LARGE SCALE GENOMIC DNA]</scope>
    <source>
        <strain evidence="1">B95-8</strain>
        <tissue evidence="1">Cell line</tissue>
    </source>
</reference>
<organism evidence="1 2">
    <name type="scientific">Saguinus oedipus</name>
    <name type="common">Cotton-top tamarin</name>
    <name type="synonym">Oedipomidas oedipus</name>
    <dbReference type="NCBI Taxonomy" id="9490"/>
    <lineage>
        <taxon>Eukaryota</taxon>
        <taxon>Metazoa</taxon>
        <taxon>Chordata</taxon>
        <taxon>Craniata</taxon>
        <taxon>Vertebrata</taxon>
        <taxon>Euteleostomi</taxon>
        <taxon>Mammalia</taxon>
        <taxon>Eutheria</taxon>
        <taxon>Euarchontoglires</taxon>
        <taxon>Primates</taxon>
        <taxon>Haplorrhini</taxon>
        <taxon>Platyrrhini</taxon>
        <taxon>Cebidae</taxon>
        <taxon>Callitrichinae</taxon>
        <taxon>Saguinus</taxon>
    </lineage>
</organism>
<evidence type="ECO:0000313" key="1">
    <source>
        <dbReference type="EMBL" id="KAK2119596.1"/>
    </source>
</evidence>
<keyword evidence="2" id="KW-1185">Reference proteome</keyword>
<evidence type="ECO:0000313" key="2">
    <source>
        <dbReference type="Proteomes" id="UP001266305"/>
    </source>
</evidence>
<proteinExistence type="predicted"/>
<sequence>MKMFQNVLREIFPFRGRSPLATPGQSPAANHAFIPCAAALPQATRGSDVHLGLQHWMSQQGLPR</sequence>
<name>A0ABQ9WDA6_SAGOE</name>
<comment type="caution">
    <text evidence="1">The sequence shown here is derived from an EMBL/GenBank/DDBJ whole genome shotgun (WGS) entry which is preliminary data.</text>
</comment>
<dbReference type="Proteomes" id="UP001266305">
    <property type="component" value="Unassembled WGS sequence"/>
</dbReference>
<dbReference type="EMBL" id="JASSZA010000001">
    <property type="protein sequence ID" value="KAK2119596.1"/>
    <property type="molecule type" value="Genomic_DNA"/>
</dbReference>
<accession>A0ABQ9WDA6</accession>
<protein>
    <submittedName>
        <fullName evidence="1">Uncharacterized protein</fullName>
    </submittedName>
</protein>
<gene>
    <name evidence="1" type="ORF">P7K49_000982</name>
</gene>